<reference evidence="1 2" key="1">
    <citation type="submission" date="2019-03" db="EMBL/GenBank/DDBJ databases">
        <title>Genomic Encyclopedia of Type Strains, Phase IV (KMG-IV): sequencing the most valuable type-strain genomes for metagenomic binning, comparative biology and taxonomic classification.</title>
        <authorList>
            <person name="Goeker M."/>
        </authorList>
    </citation>
    <scope>NUCLEOTIDE SEQUENCE [LARGE SCALE GENOMIC DNA]</scope>
    <source>
        <strain evidence="1 2">DSM 19345</strain>
    </source>
</reference>
<name>A0A4R3MCH2_9HYPH</name>
<proteinExistence type="predicted"/>
<evidence type="ECO:0008006" key="3">
    <source>
        <dbReference type="Google" id="ProtNLM"/>
    </source>
</evidence>
<sequence>MTRPTSSRIGTPAFSTAIALATVAAGTAALAALTVEPRLMAFARDWAGSFGLIPGCNIKGNIAANGQRIYHVPGQEYYAATQVDLARGERWFCSESDARAAGWRRAKI</sequence>
<gene>
    <name evidence="1" type="ORF">EDC22_10711</name>
</gene>
<protein>
    <recommendedName>
        <fullName evidence="3">Succinoglycan biosynthesis protein ExoI</fullName>
    </recommendedName>
</protein>
<dbReference type="RefSeq" id="WP_245499739.1">
    <property type="nucleotide sequence ID" value="NZ_SMAK01000007.1"/>
</dbReference>
<accession>A0A4R3MCH2</accession>
<dbReference type="Proteomes" id="UP000295678">
    <property type="component" value="Unassembled WGS sequence"/>
</dbReference>
<evidence type="ECO:0000313" key="2">
    <source>
        <dbReference type="Proteomes" id="UP000295678"/>
    </source>
</evidence>
<evidence type="ECO:0000313" key="1">
    <source>
        <dbReference type="EMBL" id="TCT09165.1"/>
    </source>
</evidence>
<comment type="caution">
    <text evidence="1">The sequence shown here is derived from an EMBL/GenBank/DDBJ whole genome shotgun (WGS) entry which is preliminary data.</text>
</comment>
<keyword evidence="2" id="KW-1185">Reference proteome</keyword>
<dbReference type="EMBL" id="SMAK01000007">
    <property type="protein sequence ID" value="TCT09165.1"/>
    <property type="molecule type" value="Genomic_DNA"/>
</dbReference>
<dbReference type="AlphaFoldDB" id="A0A4R3MCH2"/>
<organism evidence="1 2">
    <name type="scientific">Tepidamorphus gemmatus</name>
    <dbReference type="NCBI Taxonomy" id="747076"/>
    <lineage>
        <taxon>Bacteria</taxon>
        <taxon>Pseudomonadati</taxon>
        <taxon>Pseudomonadota</taxon>
        <taxon>Alphaproteobacteria</taxon>
        <taxon>Hyphomicrobiales</taxon>
        <taxon>Tepidamorphaceae</taxon>
        <taxon>Tepidamorphus</taxon>
    </lineage>
</organism>